<protein>
    <recommendedName>
        <fullName evidence="4">Tetratricopeptide repeat protein</fullName>
    </recommendedName>
</protein>
<comment type="caution">
    <text evidence="2">The sequence shown here is derived from an EMBL/GenBank/DDBJ whole genome shotgun (WGS) entry which is preliminary data.</text>
</comment>
<dbReference type="AlphaFoldDB" id="A0A560HFU1"/>
<name>A0A560HFU1_9PROT</name>
<gene>
    <name evidence="2" type="ORF">FBZ90_102260</name>
</gene>
<evidence type="ECO:0000313" key="2">
    <source>
        <dbReference type="EMBL" id="TWB45303.1"/>
    </source>
</evidence>
<feature type="region of interest" description="Disordered" evidence="1">
    <location>
        <begin position="1"/>
        <end position="21"/>
    </location>
</feature>
<dbReference type="RefSeq" id="WP_145729706.1">
    <property type="nucleotide sequence ID" value="NZ_VITR01000002.1"/>
</dbReference>
<dbReference type="EMBL" id="VITR01000002">
    <property type="protein sequence ID" value="TWB45303.1"/>
    <property type="molecule type" value="Genomic_DNA"/>
</dbReference>
<reference evidence="2 3" key="1">
    <citation type="submission" date="2019-06" db="EMBL/GenBank/DDBJ databases">
        <title>Genomic Encyclopedia of Type Strains, Phase IV (KMG-V): Genome sequencing to study the core and pangenomes of soil and plant-associated prokaryotes.</title>
        <authorList>
            <person name="Whitman W."/>
        </authorList>
    </citation>
    <scope>NUCLEOTIDE SEQUENCE [LARGE SCALE GENOMIC DNA]</scope>
    <source>
        <strain evidence="2 3">BR 11622</strain>
    </source>
</reference>
<evidence type="ECO:0000313" key="3">
    <source>
        <dbReference type="Proteomes" id="UP000315751"/>
    </source>
</evidence>
<dbReference type="InterPro" id="IPR011990">
    <property type="entry name" value="TPR-like_helical_dom_sf"/>
</dbReference>
<evidence type="ECO:0000256" key="1">
    <source>
        <dbReference type="SAM" id="MobiDB-lite"/>
    </source>
</evidence>
<dbReference type="SUPFAM" id="SSF81901">
    <property type="entry name" value="HCP-like"/>
    <property type="match status" value="1"/>
</dbReference>
<keyword evidence="3" id="KW-1185">Reference proteome</keyword>
<dbReference type="Gene3D" id="1.25.40.10">
    <property type="entry name" value="Tetratricopeptide repeat domain"/>
    <property type="match status" value="1"/>
</dbReference>
<proteinExistence type="predicted"/>
<sequence length="378" mass="41255">MTDRSSPGDTRQSPLRALPAHPNLDHLRKEAKRRLKDLRQSAPGALLAEAQRDVARDYGFTSWRRLVALLRPIAANTPELPYDWGWDLARVTAEAQARGDDAAVESAYRALIARKPPGVAELEANFALFLLNRPDGGVEARAIFRRLLRTPTATILAHYASFAQAAGMVDLEGREEIYRRAVAMGDNLLAAHHYAAFLWHERGIRTEALRLARIAAEGEAAHPLTQAIYQGIYATMAWRNGDAVTAETWFRLARTRSKSDVYATLAFAHMLTTTGQASEGLKLAAEVTSHPRLPDLGPLMAGWFSAVVNFLLYAHGDVAQQTAALLALDAAPIPAQAASDILDLWRTVEAATANGHQAPRRLVALAQRLTGQRTPSGG</sequence>
<organism evidence="2 3">
    <name type="scientific">Nitrospirillum amazonense</name>
    <dbReference type="NCBI Taxonomy" id="28077"/>
    <lineage>
        <taxon>Bacteria</taxon>
        <taxon>Pseudomonadati</taxon>
        <taxon>Pseudomonadota</taxon>
        <taxon>Alphaproteobacteria</taxon>
        <taxon>Rhodospirillales</taxon>
        <taxon>Azospirillaceae</taxon>
        <taxon>Nitrospirillum</taxon>
    </lineage>
</organism>
<feature type="compositionally biased region" description="Polar residues" evidence="1">
    <location>
        <begin position="1"/>
        <end position="13"/>
    </location>
</feature>
<dbReference type="Proteomes" id="UP000315751">
    <property type="component" value="Unassembled WGS sequence"/>
</dbReference>
<accession>A0A560HFU1</accession>
<evidence type="ECO:0008006" key="4">
    <source>
        <dbReference type="Google" id="ProtNLM"/>
    </source>
</evidence>
<dbReference type="OrthoDB" id="9791602at2"/>